<accession>A0A8J7D135</accession>
<evidence type="ECO:0008006" key="3">
    <source>
        <dbReference type="Google" id="ProtNLM"/>
    </source>
</evidence>
<keyword evidence="2" id="KW-1185">Reference proteome</keyword>
<proteinExistence type="predicted"/>
<comment type="caution">
    <text evidence="1">The sequence shown here is derived from an EMBL/GenBank/DDBJ whole genome shotgun (WGS) entry which is preliminary data.</text>
</comment>
<dbReference type="EMBL" id="JADEXS010000210">
    <property type="protein sequence ID" value="MBE9023927.1"/>
    <property type="molecule type" value="Genomic_DNA"/>
</dbReference>
<dbReference type="Proteomes" id="UP000622533">
    <property type="component" value="Unassembled WGS sequence"/>
</dbReference>
<dbReference type="RefSeq" id="WP_193917905.1">
    <property type="nucleotide sequence ID" value="NZ_JADEXS020000001.1"/>
</dbReference>
<reference evidence="1" key="1">
    <citation type="submission" date="2020-10" db="EMBL/GenBank/DDBJ databases">
        <authorList>
            <person name="Castelo-Branco R."/>
            <person name="Eusebio N."/>
            <person name="Adriana R."/>
            <person name="Vieira A."/>
            <person name="Brugerolle De Fraissinette N."/>
            <person name="Rezende De Castro R."/>
            <person name="Schneider M.P."/>
            <person name="Vasconcelos V."/>
            <person name="Leao P.N."/>
        </authorList>
    </citation>
    <scope>NUCLEOTIDE SEQUENCE</scope>
    <source>
        <strain evidence="1">LEGE 12446</strain>
    </source>
</reference>
<protein>
    <recommendedName>
        <fullName evidence="3">Alpha/beta hydrolase</fullName>
    </recommendedName>
</protein>
<gene>
    <name evidence="1" type="ORF">IQ276_16285</name>
</gene>
<evidence type="ECO:0000313" key="1">
    <source>
        <dbReference type="EMBL" id="MBE9023927.1"/>
    </source>
</evidence>
<dbReference type="AlphaFoldDB" id="A0A8J7D135"/>
<evidence type="ECO:0000313" key="2">
    <source>
        <dbReference type="Proteomes" id="UP000622533"/>
    </source>
</evidence>
<name>A0A8J7D135_DESMC</name>
<sequence length="128" mass="14252">MTTLPGTRGQLLYNQSNADAKVIEKDEELTQTLTTGEAGTFFPAVTSDISKKIRVPVLLVIGQKDNLFCSDKICSRENVAASEGQFFSPKAQLQVYIQRDAGHSINLHLNASEWYKVAGEWSDRFVEK</sequence>
<organism evidence="1 2">
    <name type="scientific">Desmonostoc muscorum LEGE 12446</name>
    <dbReference type="NCBI Taxonomy" id="1828758"/>
    <lineage>
        <taxon>Bacteria</taxon>
        <taxon>Bacillati</taxon>
        <taxon>Cyanobacteriota</taxon>
        <taxon>Cyanophyceae</taxon>
        <taxon>Nostocales</taxon>
        <taxon>Nostocaceae</taxon>
        <taxon>Desmonostoc</taxon>
    </lineage>
</organism>